<evidence type="ECO:0000256" key="2">
    <source>
        <dbReference type="ARBA" id="ARBA00008361"/>
    </source>
</evidence>
<accession>A0A9D4UBC4</accession>
<keyword evidence="9" id="KW-1185">Reference proteome</keyword>
<dbReference type="GO" id="GO:0008168">
    <property type="term" value="F:methyltransferase activity"/>
    <property type="evidence" value="ECO:0007669"/>
    <property type="project" value="UniProtKB-UniRule"/>
</dbReference>
<feature type="compositionally biased region" description="Polar residues" evidence="7">
    <location>
        <begin position="42"/>
        <end position="63"/>
    </location>
</feature>
<dbReference type="OrthoDB" id="2013972at2759"/>
<keyword evidence="3 6" id="KW-0489">Methyltransferase</keyword>
<dbReference type="InterPro" id="IPR004159">
    <property type="entry name" value="Put_SAM_MeTrfase"/>
</dbReference>
<evidence type="ECO:0000313" key="9">
    <source>
        <dbReference type="Proteomes" id="UP000886520"/>
    </source>
</evidence>
<dbReference type="Gene3D" id="3.40.50.150">
    <property type="entry name" value="Vaccinia Virus protein VP39"/>
    <property type="match status" value="1"/>
</dbReference>
<dbReference type="Proteomes" id="UP000886520">
    <property type="component" value="Chromosome 19"/>
</dbReference>
<protein>
    <recommendedName>
        <fullName evidence="6">Methyltransferase</fullName>
        <ecNumber evidence="6">2.1.1.-</ecNumber>
    </recommendedName>
</protein>
<organism evidence="8 9">
    <name type="scientific">Adiantum capillus-veneris</name>
    <name type="common">Maidenhair fern</name>
    <dbReference type="NCBI Taxonomy" id="13818"/>
    <lineage>
        <taxon>Eukaryota</taxon>
        <taxon>Viridiplantae</taxon>
        <taxon>Streptophyta</taxon>
        <taxon>Embryophyta</taxon>
        <taxon>Tracheophyta</taxon>
        <taxon>Polypodiopsida</taxon>
        <taxon>Polypodiidae</taxon>
        <taxon>Polypodiales</taxon>
        <taxon>Pteridineae</taxon>
        <taxon>Pteridaceae</taxon>
        <taxon>Vittarioideae</taxon>
        <taxon>Adiantum</taxon>
    </lineage>
</organism>
<comment type="caution">
    <text evidence="8">The sequence shown here is derived from an EMBL/GenBank/DDBJ whole genome shotgun (WGS) entry which is preliminary data.</text>
</comment>
<evidence type="ECO:0000256" key="7">
    <source>
        <dbReference type="SAM" id="MobiDB-lite"/>
    </source>
</evidence>
<dbReference type="GO" id="GO:0032259">
    <property type="term" value="P:methylation"/>
    <property type="evidence" value="ECO:0007669"/>
    <property type="project" value="UniProtKB-KW"/>
</dbReference>
<feature type="region of interest" description="Disordered" evidence="7">
    <location>
        <begin position="1"/>
        <end position="93"/>
    </location>
</feature>
<comment type="similarity">
    <text evidence="2 6">Belongs to the methyltransferase superfamily.</text>
</comment>
<name>A0A9D4UBC4_ADICA</name>
<evidence type="ECO:0000256" key="3">
    <source>
        <dbReference type="ARBA" id="ARBA00022603"/>
    </source>
</evidence>
<dbReference type="SUPFAM" id="SSF53335">
    <property type="entry name" value="S-adenosyl-L-methionine-dependent methyltransferases"/>
    <property type="match status" value="1"/>
</dbReference>
<dbReference type="InterPro" id="IPR029063">
    <property type="entry name" value="SAM-dependent_MTases_sf"/>
</dbReference>
<keyword evidence="4 6" id="KW-0735">Signal-anchor</keyword>
<dbReference type="GO" id="GO:0005737">
    <property type="term" value="C:cytoplasm"/>
    <property type="evidence" value="ECO:0007669"/>
    <property type="project" value="TreeGrafter"/>
</dbReference>
<dbReference type="EMBL" id="JABFUD020000019">
    <property type="protein sequence ID" value="KAI5064903.1"/>
    <property type="molecule type" value="Genomic_DNA"/>
</dbReference>
<gene>
    <name evidence="8" type="ORF">GOP47_0019598</name>
</gene>
<proteinExistence type="inferred from homology"/>
<feature type="region of interest" description="Disordered" evidence="7">
    <location>
        <begin position="132"/>
        <end position="158"/>
    </location>
</feature>
<evidence type="ECO:0000256" key="1">
    <source>
        <dbReference type="ARBA" id="ARBA00004606"/>
    </source>
</evidence>
<dbReference type="GO" id="GO:0012505">
    <property type="term" value="C:endomembrane system"/>
    <property type="evidence" value="ECO:0007669"/>
    <property type="project" value="UniProtKB-SubCell"/>
</dbReference>
<dbReference type="GO" id="GO:0016020">
    <property type="term" value="C:membrane"/>
    <property type="evidence" value="ECO:0007669"/>
    <property type="project" value="UniProtKB-SubCell"/>
</dbReference>
<dbReference type="AlphaFoldDB" id="A0A9D4UBC4"/>
<comment type="subcellular location">
    <subcellularLocation>
        <location evidence="5">Endomembrane system</location>
        <topology evidence="5">Single-pass membrane protein</topology>
    </subcellularLocation>
    <subcellularLocation>
        <location evidence="1 6">Membrane</location>
        <topology evidence="1 6">Single-pass type II membrane protein</topology>
    </subcellularLocation>
</comment>
<evidence type="ECO:0000256" key="6">
    <source>
        <dbReference type="RuleBase" id="RU366043"/>
    </source>
</evidence>
<dbReference type="PANTHER" id="PTHR10108:SF1083">
    <property type="entry name" value="METHYLTRANSFERASE PMT4-RELATED"/>
    <property type="match status" value="1"/>
</dbReference>
<sequence length="654" mass="72638">MNRTSARGSPAGRGSHVYQLSDELGAHSPANGKAIDDWKFHSNATNSPGGRSLTTSPSVQDHLSPSRPLIRNGDMVNGNGNHRPDYLSSPDSLKPCLETSPLGRGKRGYAVSLGTTMVLCFGFTDRIGDYKQKSSSIRSKDADSSAGFNRERHCQTSNKRKQCLIPPPDEYKLPPRWPESRKGAWHSNMKFVEQLGLSGRRLARLKLEADEIVSLDLGMSHDLDGLENHVQQVLKAVYGNAGSKYELGAILDINCALSRLREQHNSLDKSSILCLAPYEVNGSQVQYALERGYPAFIGSVSDTQLPLPSSSFDMIHVLDSDLDWTLKDGIVLLELDRLLKPGGYFVQVLVPSESSPNGHDQDWQVKKDMASKICWSAVLEMEQTLMWRKPENQSCYSSRGLEAKPKLCGKLVNANEAWYPPLQPCITSSMEKSTHLSQQRQYVGAAIGFSNEEVSDDPSVWAATVKSYWSLLTPLIFSDHPKRPGEEDPPPPSNIVRNILDMNALHGSLNSALLDARKAVWVMNVVPRSGHDTLSLIYKRGLVGLQHDWCEALPTYPRSFDLLHGIGLLSKELGRSNGCGLSTLFLEMDRIMRPEGWVILRDKVEMIEDARIAAGQMRWETRVINVEGLEDQQLLVCQKVFWKARSPSSKVAPL</sequence>
<evidence type="ECO:0000256" key="5">
    <source>
        <dbReference type="ARBA" id="ARBA00037847"/>
    </source>
</evidence>
<dbReference type="PANTHER" id="PTHR10108">
    <property type="entry name" value="SAM-DEPENDENT METHYLTRANSFERASE"/>
    <property type="match status" value="1"/>
</dbReference>
<reference evidence="8" key="1">
    <citation type="submission" date="2021-01" db="EMBL/GenBank/DDBJ databases">
        <title>Adiantum capillus-veneris genome.</title>
        <authorList>
            <person name="Fang Y."/>
            <person name="Liao Q."/>
        </authorList>
    </citation>
    <scope>NUCLEOTIDE SEQUENCE</scope>
    <source>
        <strain evidence="8">H3</strain>
        <tissue evidence="8">Leaf</tissue>
    </source>
</reference>
<evidence type="ECO:0000256" key="4">
    <source>
        <dbReference type="ARBA" id="ARBA00022968"/>
    </source>
</evidence>
<dbReference type="Pfam" id="PF03141">
    <property type="entry name" value="Methyltransf_29"/>
    <property type="match status" value="1"/>
</dbReference>
<keyword evidence="6" id="KW-0808">Transferase</keyword>
<feature type="compositionally biased region" description="Basic and acidic residues" evidence="7">
    <location>
        <begin position="132"/>
        <end position="154"/>
    </location>
</feature>
<dbReference type="EC" id="2.1.1.-" evidence="6"/>
<evidence type="ECO:0000313" key="8">
    <source>
        <dbReference type="EMBL" id="KAI5064903.1"/>
    </source>
</evidence>
<keyword evidence="4 6" id="KW-0812">Transmembrane</keyword>
<keyword evidence="6" id="KW-0325">Glycoprotein</keyword>